<dbReference type="InterPro" id="IPR039421">
    <property type="entry name" value="Type_1_exporter"/>
</dbReference>
<keyword evidence="7 8" id="KW-0472">Membrane</keyword>
<feature type="transmembrane region" description="Helical" evidence="8">
    <location>
        <begin position="16"/>
        <end position="34"/>
    </location>
</feature>
<dbReference type="GO" id="GO:0090374">
    <property type="term" value="P:oligopeptide export from mitochondrion"/>
    <property type="evidence" value="ECO:0007669"/>
    <property type="project" value="TreeGrafter"/>
</dbReference>
<evidence type="ECO:0000259" key="9">
    <source>
        <dbReference type="PROSITE" id="PS50929"/>
    </source>
</evidence>
<dbReference type="InterPro" id="IPR036640">
    <property type="entry name" value="ABC1_TM_sf"/>
</dbReference>
<proteinExistence type="predicted"/>
<feature type="transmembrane region" description="Helical" evidence="8">
    <location>
        <begin position="355"/>
        <end position="374"/>
    </location>
</feature>
<dbReference type="Proteomes" id="UP001152320">
    <property type="component" value="Chromosome 4"/>
</dbReference>
<evidence type="ECO:0000256" key="2">
    <source>
        <dbReference type="ARBA" id="ARBA00022448"/>
    </source>
</evidence>
<dbReference type="AlphaFoldDB" id="A0A9Q1CFQ9"/>
<evidence type="ECO:0000256" key="5">
    <source>
        <dbReference type="ARBA" id="ARBA00022840"/>
    </source>
</evidence>
<sequence length="473" mass="52103">MARVYYTLPFFRFTNFIRLVVFIDGCLSAALWIAGGNTGYMEDSVTHWTITGSVFELACMGLLRMMILFHLFTKVEDYSLALLENPYNQTLMSKKRRGHIVTSILSFISFAYSVTKGGLILSCLKGSFCAMFSGDSYQLHPTYYALVISSVVFSLLELIASVACPMFMRRLQVLRIQHELKDEEIEEEGKKKKGKADLGRLFTLAKAEIWLILLGMIGLVVSSGTTMIVPLFFGRVVDAAVTSSTMDKVNYYILILLGIFICGSLASLVRSWAFTLAGIRVVCRLRRDLFSAIIKQEIAFFDTNRTGELTSRLSSDTQVVQNAVTVNVSMLVRYLFQIFGSVVIMLTQSPSLTGVLLAVVPIVAVGAVVFGRFAQSLQKKFQDALGEASTAAEESISSIRTVRSFVGESKAYDSYSKEIANSYKFGKSLAVWAGVFNGLIGTVSQGAIVLVLWYGGKLVQGNEITVGKLTVCL</sequence>
<evidence type="ECO:0000256" key="6">
    <source>
        <dbReference type="ARBA" id="ARBA00022989"/>
    </source>
</evidence>
<reference evidence="10" key="1">
    <citation type="submission" date="2021-10" db="EMBL/GenBank/DDBJ databases">
        <title>Tropical sea cucumber genome reveals ecological adaptation and Cuvierian tubules defense mechanism.</title>
        <authorList>
            <person name="Chen T."/>
        </authorList>
    </citation>
    <scope>NUCLEOTIDE SEQUENCE</scope>
    <source>
        <strain evidence="10">Nanhai2018</strain>
        <tissue evidence="10">Muscle</tissue>
    </source>
</reference>
<dbReference type="GO" id="GO:0005524">
    <property type="term" value="F:ATP binding"/>
    <property type="evidence" value="ECO:0007669"/>
    <property type="project" value="UniProtKB-KW"/>
</dbReference>
<evidence type="ECO:0000256" key="8">
    <source>
        <dbReference type="SAM" id="Phobius"/>
    </source>
</evidence>
<dbReference type="OrthoDB" id="6500128at2759"/>
<keyword evidence="4" id="KW-0547">Nucleotide-binding</keyword>
<dbReference type="Pfam" id="PF00664">
    <property type="entry name" value="ABC_membrane"/>
    <property type="match status" value="1"/>
</dbReference>
<keyword evidence="3 8" id="KW-0812">Transmembrane</keyword>
<comment type="subcellular location">
    <subcellularLocation>
        <location evidence="1">Membrane</location>
        <topology evidence="1">Multi-pass membrane protein</topology>
    </subcellularLocation>
</comment>
<evidence type="ECO:0000256" key="7">
    <source>
        <dbReference type="ARBA" id="ARBA00023136"/>
    </source>
</evidence>
<evidence type="ECO:0000313" key="10">
    <source>
        <dbReference type="EMBL" id="KAJ8044110.1"/>
    </source>
</evidence>
<dbReference type="InterPro" id="IPR011527">
    <property type="entry name" value="ABC1_TM_dom"/>
</dbReference>
<dbReference type="EMBL" id="JAIZAY010000004">
    <property type="protein sequence ID" value="KAJ8044110.1"/>
    <property type="molecule type" value="Genomic_DNA"/>
</dbReference>
<feature type="transmembrane region" description="Helical" evidence="8">
    <location>
        <begin position="100"/>
        <end position="122"/>
    </location>
</feature>
<evidence type="ECO:0000313" key="11">
    <source>
        <dbReference type="Proteomes" id="UP001152320"/>
    </source>
</evidence>
<organism evidence="10 11">
    <name type="scientific">Holothuria leucospilota</name>
    <name type="common">Black long sea cucumber</name>
    <name type="synonym">Mertensiothuria leucospilota</name>
    <dbReference type="NCBI Taxonomy" id="206669"/>
    <lineage>
        <taxon>Eukaryota</taxon>
        <taxon>Metazoa</taxon>
        <taxon>Echinodermata</taxon>
        <taxon>Eleutherozoa</taxon>
        <taxon>Echinozoa</taxon>
        <taxon>Holothuroidea</taxon>
        <taxon>Aspidochirotacea</taxon>
        <taxon>Aspidochirotida</taxon>
        <taxon>Holothuriidae</taxon>
        <taxon>Holothuria</taxon>
    </lineage>
</organism>
<dbReference type="SUPFAM" id="SSF90123">
    <property type="entry name" value="ABC transporter transmembrane region"/>
    <property type="match status" value="1"/>
</dbReference>
<feature type="transmembrane region" description="Helical" evidence="8">
    <location>
        <begin position="331"/>
        <end position="349"/>
    </location>
</feature>
<evidence type="ECO:0000256" key="3">
    <source>
        <dbReference type="ARBA" id="ARBA00022692"/>
    </source>
</evidence>
<dbReference type="FunFam" id="1.20.1560.10:FF:000058">
    <property type="entry name" value="ABC transporter B family member 25"/>
    <property type="match status" value="1"/>
</dbReference>
<feature type="transmembrane region" description="Helical" evidence="8">
    <location>
        <begin position="54"/>
        <end position="72"/>
    </location>
</feature>
<gene>
    <name evidence="10" type="ORF">HOLleu_11486</name>
</gene>
<name>A0A9Q1CFQ9_HOLLE</name>
<accession>A0A9Q1CFQ9</accession>
<keyword evidence="11" id="KW-1185">Reference proteome</keyword>
<keyword evidence="2" id="KW-0813">Transport</keyword>
<evidence type="ECO:0000256" key="1">
    <source>
        <dbReference type="ARBA" id="ARBA00004141"/>
    </source>
</evidence>
<feature type="domain" description="ABC transmembrane type-1" evidence="9">
    <location>
        <begin position="213"/>
        <end position="473"/>
    </location>
</feature>
<feature type="transmembrane region" description="Helical" evidence="8">
    <location>
        <begin position="429"/>
        <end position="454"/>
    </location>
</feature>
<dbReference type="GO" id="GO:0005743">
    <property type="term" value="C:mitochondrial inner membrane"/>
    <property type="evidence" value="ECO:0007669"/>
    <property type="project" value="TreeGrafter"/>
</dbReference>
<feature type="transmembrane region" description="Helical" evidence="8">
    <location>
        <begin position="142"/>
        <end position="168"/>
    </location>
</feature>
<comment type="caution">
    <text evidence="10">The sequence shown here is derived from an EMBL/GenBank/DDBJ whole genome shotgun (WGS) entry which is preliminary data.</text>
</comment>
<dbReference type="Gene3D" id="1.20.1560.10">
    <property type="entry name" value="ABC transporter type 1, transmembrane domain"/>
    <property type="match status" value="1"/>
</dbReference>
<protein>
    <submittedName>
        <fullName evidence="10">ABC transporter B family member 1</fullName>
    </submittedName>
</protein>
<feature type="transmembrane region" description="Helical" evidence="8">
    <location>
        <begin position="209"/>
        <end position="233"/>
    </location>
</feature>
<dbReference type="GO" id="GO:0015421">
    <property type="term" value="F:ABC-type oligopeptide transporter activity"/>
    <property type="evidence" value="ECO:0007669"/>
    <property type="project" value="TreeGrafter"/>
</dbReference>
<evidence type="ECO:0000256" key="4">
    <source>
        <dbReference type="ARBA" id="ARBA00022741"/>
    </source>
</evidence>
<dbReference type="PANTHER" id="PTHR43394">
    <property type="entry name" value="ATP-DEPENDENT PERMEASE MDL1, MITOCHONDRIAL"/>
    <property type="match status" value="1"/>
</dbReference>
<dbReference type="PANTHER" id="PTHR43394:SF1">
    <property type="entry name" value="ATP-BINDING CASSETTE SUB-FAMILY B MEMBER 10, MITOCHONDRIAL"/>
    <property type="match status" value="1"/>
</dbReference>
<keyword evidence="5" id="KW-0067">ATP-binding</keyword>
<keyword evidence="6 8" id="KW-1133">Transmembrane helix</keyword>
<dbReference type="PROSITE" id="PS50929">
    <property type="entry name" value="ABC_TM1F"/>
    <property type="match status" value="1"/>
</dbReference>
<feature type="transmembrane region" description="Helical" evidence="8">
    <location>
        <begin position="253"/>
        <end position="277"/>
    </location>
</feature>